<keyword evidence="1" id="KW-0812">Transmembrane</keyword>
<dbReference type="Proteomes" id="UP000796880">
    <property type="component" value="Unassembled WGS sequence"/>
</dbReference>
<organism evidence="2 3">
    <name type="scientific">Rhamnella rubrinervis</name>
    <dbReference type="NCBI Taxonomy" id="2594499"/>
    <lineage>
        <taxon>Eukaryota</taxon>
        <taxon>Viridiplantae</taxon>
        <taxon>Streptophyta</taxon>
        <taxon>Embryophyta</taxon>
        <taxon>Tracheophyta</taxon>
        <taxon>Spermatophyta</taxon>
        <taxon>Magnoliopsida</taxon>
        <taxon>eudicotyledons</taxon>
        <taxon>Gunneridae</taxon>
        <taxon>Pentapetalae</taxon>
        <taxon>rosids</taxon>
        <taxon>fabids</taxon>
        <taxon>Rosales</taxon>
        <taxon>Rhamnaceae</taxon>
        <taxon>rhamnoid group</taxon>
        <taxon>Rhamneae</taxon>
        <taxon>Rhamnella</taxon>
    </lineage>
</organism>
<evidence type="ECO:0000313" key="2">
    <source>
        <dbReference type="EMBL" id="KAF3431165.1"/>
    </source>
</evidence>
<name>A0A8K0DHU7_9ROSA</name>
<dbReference type="GO" id="GO:0004497">
    <property type="term" value="F:monooxygenase activity"/>
    <property type="evidence" value="ECO:0007669"/>
    <property type="project" value="InterPro"/>
</dbReference>
<dbReference type="Gene3D" id="1.10.630.10">
    <property type="entry name" value="Cytochrome P450"/>
    <property type="match status" value="1"/>
</dbReference>
<gene>
    <name evidence="2" type="ORF">FNV43_RR25895</name>
</gene>
<evidence type="ECO:0000313" key="3">
    <source>
        <dbReference type="Proteomes" id="UP000796880"/>
    </source>
</evidence>
<protein>
    <submittedName>
        <fullName evidence="2">Uncharacterized protein</fullName>
    </submittedName>
</protein>
<dbReference type="PANTHER" id="PTHR47952:SF1">
    <property type="entry name" value="TRYPTAMINE 5-HYDROXYLASE"/>
    <property type="match status" value="1"/>
</dbReference>
<keyword evidence="3" id="KW-1185">Reference proteome</keyword>
<comment type="caution">
    <text evidence="2">The sequence shown here is derived from an EMBL/GenBank/DDBJ whole genome shotgun (WGS) entry which is preliminary data.</text>
</comment>
<dbReference type="OrthoDB" id="2789670at2759"/>
<reference evidence="2" key="1">
    <citation type="submission" date="2020-03" db="EMBL/GenBank/DDBJ databases">
        <title>A high-quality chromosome-level genome assembly of a woody plant with both climbing and erect habits, Rhamnella rubrinervis.</title>
        <authorList>
            <person name="Lu Z."/>
            <person name="Yang Y."/>
            <person name="Zhu X."/>
            <person name="Sun Y."/>
        </authorList>
    </citation>
    <scope>NUCLEOTIDE SEQUENCE</scope>
    <source>
        <strain evidence="2">BYM</strain>
        <tissue evidence="2">Leaf</tissue>
    </source>
</reference>
<dbReference type="GO" id="GO:0020037">
    <property type="term" value="F:heme binding"/>
    <property type="evidence" value="ECO:0007669"/>
    <property type="project" value="InterPro"/>
</dbReference>
<dbReference type="PANTHER" id="PTHR47952">
    <property type="entry name" value="TRYPTAMINE 5-HYDROXYLASE"/>
    <property type="match status" value="1"/>
</dbReference>
<accession>A0A8K0DHU7</accession>
<sequence length="233" mass="25697">MAGAGDEDADAVLSDVEGDDPVPILLRELRKKTMKTLLIIYIFLVGVDTGAITMIWAMAELAKKPNRMKKAQDERYVIGNKGKVDESDICSTASSQGNYITLKFNGYEIYPKTRIQIHAWQLGQSNGTLITGITRKNSSQNGSSIVLLISKGDILSCCPLDPVEGFVLVYIWQQQLWILDLQISYTGLIGNCLKERKLKKIEDISMEEEPGISLAVSKKAALNLVPVRFSTAS</sequence>
<dbReference type="InterPro" id="IPR036396">
    <property type="entry name" value="Cyt_P450_sf"/>
</dbReference>
<evidence type="ECO:0000256" key="1">
    <source>
        <dbReference type="SAM" id="Phobius"/>
    </source>
</evidence>
<dbReference type="GO" id="GO:0005506">
    <property type="term" value="F:iron ion binding"/>
    <property type="evidence" value="ECO:0007669"/>
    <property type="project" value="InterPro"/>
</dbReference>
<proteinExistence type="predicted"/>
<dbReference type="AlphaFoldDB" id="A0A8K0DHU7"/>
<dbReference type="GO" id="GO:0016705">
    <property type="term" value="F:oxidoreductase activity, acting on paired donors, with incorporation or reduction of molecular oxygen"/>
    <property type="evidence" value="ECO:0007669"/>
    <property type="project" value="InterPro"/>
</dbReference>
<keyword evidence="1" id="KW-0472">Membrane</keyword>
<dbReference type="EMBL" id="VOIH02000012">
    <property type="protein sequence ID" value="KAF3431165.1"/>
    <property type="molecule type" value="Genomic_DNA"/>
</dbReference>
<dbReference type="SUPFAM" id="SSF48264">
    <property type="entry name" value="Cytochrome P450"/>
    <property type="match status" value="1"/>
</dbReference>
<feature type="transmembrane region" description="Helical" evidence="1">
    <location>
        <begin position="38"/>
        <end position="59"/>
    </location>
</feature>
<keyword evidence="1" id="KW-1133">Transmembrane helix</keyword>